<evidence type="ECO:0000256" key="5">
    <source>
        <dbReference type="ARBA" id="ARBA00022989"/>
    </source>
</evidence>
<dbReference type="InterPro" id="IPR050814">
    <property type="entry name" value="Myo-inositol_Transporter"/>
</dbReference>
<proteinExistence type="inferred from homology"/>
<gene>
    <name evidence="10" type="primary">xylT</name>
    <name evidence="10" type="ORF">CSEC_0669</name>
</gene>
<dbReference type="RefSeq" id="WP_237559202.1">
    <property type="nucleotide sequence ID" value="NZ_CCEJ010000003.1"/>
</dbReference>
<dbReference type="Pfam" id="PF00083">
    <property type="entry name" value="Sugar_tr"/>
    <property type="match status" value="1"/>
</dbReference>
<dbReference type="PRINTS" id="PR00171">
    <property type="entry name" value="SUGRTRNSPORT"/>
</dbReference>
<reference evidence="10" key="2">
    <citation type="submission" date="2014-09" db="EMBL/GenBank/DDBJ databases">
        <title>Criblamydia sequanensis harbors a mega-plasmid encoding arsenite resistance.</title>
        <authorList>
            <person name="Bertelli C."/>
            <person name="Goesmann A."/>
            <person name="Greub G."/>
        </authorList>
    </citation>
    <scope>NUCLEOTIDE SEQUENCE [LARGE SCALE GENOMIC DNA]</scope>
    <source>
        <strain evidence="10">CRIB-18</strain>
    </source>
</reference>
<feature type="transmembrane region" description="Helical" evidence="8">
    <location>
        <begin position="258"/>
        <end position="281"/>
    </location>
</feature>
<evidence type="ECO:0000256" key="6">
    <source>
        <dbReference type="ARBA" id="ARBA00023136"/>
    </source>
</evidence>
<feature type="transmembrane region" description="Helical" evidence="8">
    <location>
        <begin position="352"/>
        <end position="379"/>
    </location>
</feature>
<dbReference type="InterPro" id="IPR005828">
    <property type="entry name" value="MFS_sugar_transport-like"/>
</dbReference>
<dbReference type="PROSITE" id="PS00216">
    <property type="entry name" value="SUGAR_TRANSPORT_1"/>
    <property type="match status" value="1"/>
</dbReference>
<feature type="transmembrane region" description="Helical" evidence="8">
    <location>
        <begin position="180"/>
        <end position="199"/>
    </location>
</feature>
<dbReference type="eggNOG" id="COG2814">
    <property type="taxonomic scope" value="Bacteria"/>
</dbReference>
<comment type="caution">
    <text evidence="10">The sequence shown here is derived from an EMBL/GenBank/DDBJ whole genome shotgun (WGS) entry which is preliminary data.</text>
</comment>
<dbReference type="InterPro" id="IPR036259">
    <property type="entry name" value="MFS_trans_sf"/>
</dbReference>
<dbReference type="InterPro" id="IPR020846">
    <property type="entry name" value="MFS_dom"/>
</dbReference>
<feature type="domain" description="Major facilitator superfamily (MFS) profile" evidence="9">
    <location>
        <begin position="23"/>
        <end position="446"/>
    </location>
</feature>
<dbReference type="PANTHER" id="PTHR48020:SF12">
    <property type="entry name" value="PROTON MYO-INOSITOL COTRANSPORTER"/>
    <property type="match status" value="1"/>
</dbReference>
<comment type="similarity">
    <text evidence="2 7">Belongs to the major facilitator superfamily. Sugar transporter (TC 2.A.1.1) family.</text>
</comment>
<dbReference type="GO" id="GO:0022857">
    <property type="term" value="F:transmembrane transporter activity"/>
    <property type="evidence" value="ECO:0007669"/>
    <property type="project" value="InterPro"/>
</dbReference>
<keyword evidence="5 8" id="KW-1133">Transmembrane helix</keyword>
<feature type="transmembrane region" description="Helical" evidence="8">
    <location>
        <begin position="424"/>
        <end position="442"/>
    </location>
</feature>
<dbReference type="NCBIfam" id="TIGR00879">
    <property type="entry name" value="SP"/>
    <property type="match status" value="1"/>
</dbReference>
<evidence type="ECO:0000256" key="8">
    <source>
        <dbReference type="SAM" id="Phobius"/>
    </source>
</evidence>
<reference evidence="10" key="1">
    <citation type="submission" date="2013-12" db="EMBL/GenBank/DDBJ databases">
        <authorList>
            <person name="Linke B."/>
        </authorList>
    </citation>
    <scope>NUCLEOTIDE SEQUENCE [LARGE SCALE GENOMIC DNA]</scope>
    <source>
        <strain evidence="10">CRIB-18</strain>
    </source>
</reference>
<feature type="transmembrane region" description="Helical" evidence="8">
    <location>
        <begin position="89"/>
        <end position="109"/>
    </location>
</feature>
<keyword evidence="3 7" id="KW-0813">Transport</keyword>
<feature type="transmembrane region" description="Helical" evidence="8">
    <location>
        <begin position="326"/>
        <end position="346"/>
    </location>
</feature>
<feature type="transmembrane region" description="Helical" evidence="8">
    <location>
        <begin position="21"/>
        <end position="48"/>
    </location>
</feature>
<dbReference type="InterPro" id="IPR005829">
    <property type="entry name" value="Sugar_transporter_CS"/>
</dbReference>
<feature type="transmembrane region" description="Helical" evidence="8">
    <location>
        <begin position="115"/>
        <end position="135"/>
    </location>
</feature>
<dbReference type="FunFam" id="1.20.1250.20:FF:000073">
    <property type="entry name" value="MFS myo-inositol transporter, putative"/>
    <property type="match status" value="1"/>
</dbReference>
<dbReference type="EMBL" id="CCEJ010000003">
    <property type="protein sequence ID" value="CDR33502.1"/>
    <property type="molecule type" value="Genomic_DNA"/>
</dbReference>
<evidence type="ECO:0000256" key="4">
    <source>
        <dbReference type="ARBA" id="ARBA00022692"/>
    </source>
</evidence>
<accession>A0A090CYC5</accession>
<feature type="transmembrane region" description="Helical" evidence="8">
    <location>
        <begin position="60"/>
        <end position="77"/>
    </location>
</feature>
<evidence type="ECO:0000256" key="3">
    <source>
        <dbReference type="ARBA" id="ARBA00022448"/>
    </source>
</evidence>
<feature type="transmembrane region" description="Helical" evidence="8">
    <location>
        <begin position="391"/>
        <end position="412"/>
    </location>
</feature>
<evidence type="ECO:0000256" key="1">
    <source>
        <dbReference type="ARBA" id="ARBA00004141"/>
    </source>
</evidence>
<protein>
    <submittedName>
        <fullName evidence="10">D-xylose-proton symporter</fullName>
    </submittedName>
</protein>
<evidence type="ECO:0000256" key="7">
    <source>
        <dbReference type="RuleBase" id="RU003346"/>
    </source>
</evidence>
<keyword evidence="6 8" id="KW-0472">Membrane</keyword>
<organism evidence="10 11">
    <name type="scientific">Candidatus Criblamydia sequanensis CRIB-18</name>
    <dbReference type="NCBI Taxonomy" id="1437425"/>
    <lineage>
        <taxon>Bacteria</taxon>
        <taxon>Pseudomonadati</taxon>
        <taxon>Chlamydiota</taxon>
        <taxon>Chlamydiia</taxon>
        <taxon>Parachlamydiales</taxon>
        <taxon>Candidatus Criblamydiaceae</taxon>
        <taxon>Candidatus Criblamydia</taxon>
    </lineage>
</organism>
<dbReference type="PROSITE" id="PS00217">
    <property type="entry name" value="SUGAR_TRANSPORT_2"/>
    <property type="match status" value="1"/>
</dbReference>
<dbReference type="SUPFAM" id="SSF103473">
    <property type="entry name" value="MFS general substrate transporter"/>
    <property type="match status" value="1"/>
</dbReference>
<keyword evidence="4 8" id="KW-0812">Transmembrane</keyword>
<comment type="subcellular location">
    <subcellularLocation>
        <location evidence="1">Membrane</location>
        <topology evidence="1">Multi-pass membrane protein</topology>
    </subcellularLocation>
</comment>
<sequence>MQNYVLKLLLSGAFMKVDYCLKVALVAALAGILFGYDTGVMSGAILFVAEEFGLDSTMNGIVVGAVLFGALLGAAFSGRIADALGRKKLLILTAIAFILGSIGTAFSPSIATLTIGRLFIGFAIGIASYTAPLYISEISPADKRGQLVSLNQLAISLGILISYIVDFYAASYFSQNEWRWMLGLGVVPAIFLLIGMIYLPDSPRWVFSKGRESEAKEILQKIRGPNVSIENELGEIRMTLKEDREDWRLLFSKTLRPAIYTGFGLAAIQQITGINTILYYAPTILRLSGFESNNAAIFATMGIGVVFVLFTLLSLRLIDTLGRKPLLFMGLLGMSLGLSLLVFVFANPKNQIVHWLAISSMLLYIASFAVSLGPVVWLLISEIYPLKIRGIGASLATCVNWGSNLIVTATFLSLVDWIEVSGTFSLYLSLSLFSLFFIYYFVPETKGVTLEKIEEHLMANKPFRELKKPVEQALS</sequence>
<keyword evidence="11" id="KW-1185">Reference proteome</keyword>
<dbReference type="GO" id="GO:0016020">
    <property type="term" value="C:membrane"/>
    <property type="evidence" value="ECO:0007669"/>
    <property type="project" value="UniProtKB-SubCell"/>
</dbReference>
<feature type="transmembrane region" description="Helical" evidence="8">
    <location>
        <begin position="293"/>
        <end position="314"/>
    </location>
</feature>
<dbReference type="STRING" id="1437425.CSEC_0669"/>
<feature type="transmembrane region" description="Helical" evidence="8">
    <location>
        <begin position="147"/>
        <end position="168"/>
    </location>
</feature>
<name>A0A090CYC5_9BACT</name>
<dbReference type="Proteomes" id="UP000031552">
    <property type="component" value="Unassembled WGS sequence"/>
</dbReference>
<evidence type="ECO:0000256" key="2">
    <source>
        <dbReference type="ARBA" id="ARBA00010992"/>
    </source>
</evidence>
<evidence type="ECO:0000313" key="11">
    <source>
        <dbReference type="Proteomes" id="UP000031552"/>
    </source>
</evidence>
<evidence type="ECO:0000313" key="10">
    <source>
        <dbReference type="EMBL" id="CDR33502.1"/>
    </source>
</evidence>
<dbReference type="Gene3D" id="1.20.1250.20">
    <property type="entry name" value="MFS general substrate transporter like domains"/>
    <property type="match status" value="1"/>
</dbReference>
<dbReference type="AlphaFoldDB" id="A0A090CYC5"/>
<dbReference type="PANTHER" id="PTHR48020">
    <property type="entry name" value="PROTON MYO-INOSITOL COTRANSPORTER"/>
    <property type="match status" value="1"/>
</dbReference>
<dbReference type="InterPro" id="IPR003663">
    <property type="entry name" value="Sugar/inositol_transpt"/>
</dbReference>
<dbReference type="PROSITE" id="PS50850">
    <property type="entry name" value="MFS"/>
    <property type="match status" value="1"/>
</dbReference>
<evidence type="ECO:0000259" key="9">
    <source>
        <dbReference type="PROSITE" id="PS50850"/>
    </source>
</evidence>